<dbReference type="AlphaFoldDB" id="A0A2M7BBD2"/>
<evidence type="ECO:0000313" key="2">
    <source>
        <dbReference type="Proteomes" id="UP000229631"/>
    </source>
</evidence>
<proteinExistence type="predicted"/>
<dbReference type="EMBL" id="PEVC01000054">
    <property type="protein sequence ID" value="PIV00407.1"/>
    <property type="molecule type" value="Genomic_DNA"/>
</dbReference>
<name>A0A2M7BBD2_9BACT</name>
<dbReference type="Proteomes" id="UP000229631">
    <property type="component" value="Unassembled WGS sequence"/>
</dbReference>
<reference evidence="2" key="1">
    <citation type="submission" date="2017-09" db="EMBL/GenBank/DDBJ databases">
        <title>Depth-based differentiation of microbial function through sediment-hosted aquifers and enrichment of novel symbionts in the deep terrestrial subsurface.</title>
        <authorList>
            <person name="Probst A.J."/>
            <person name="Ladd B."/>
            <person name="Jarett J.K."/>
            <person name="Geller-Mcgrath D.E."/>
            <person name="Sieber C.M.K."/>
            <person name="Emerson J.B."/>
            <person name="Anantharaman K."/>
            <person name="Thomas B.C."/>
            <person name="Malmstrom R."/>
            <person name="Stieglmeier M."/>
            <person name="Klingl A."/>
            <person name="Woyke T."/>
            <person name="Ryan C.M."/>
            <person name="Banfield J.F."/>
        </authorList>
    </citation>
    <scope>NUCLEOTIDE SEQUENCE [LARGE SCALE GENOMIC DNA]</scope>
</reference>
<comment type="caution">
    <text evidence="1">The sequence shown here is derived from an EMBL/GenBank/DDBJ whole genome shotgun (WGS) entry which is preliminary data.</text>
</comment>
<protein>
    <submittedName>
        <fullName evidence="1">Uncharacterized protein</fullName>
    </submittedName>
</protein>
<sequence>MPLLSSYAEGYGGSHEALREVGLNPEPKPNCEHRNMSSELQLKEAFPPILEIPPFEVFTESEDEHRERIRQGVINLIPLEERNLLLLNSGFDVARQVGMLIETAEQSDDFQGTKTAWLEKTREDMFHFLWEFLARKPVLPINIALENNEVIAPRYGNRKLEDATNEIWRDGATKRAVKKLSPLVASSPASTLFVMTSPMGWVGPGQEVTESQTYLYKKNKDLSISGLTIRTSMALEDHETLLKRLGINLNTSADQISRIINVSETIAAQAGIDFKDVAGMMQDIMGTKIAWLDESTDREVSFDEIYENLEKIPGVDRAIQTTVDGFISSTDSNFNEISRESLTELAVELGKTIIRMQKAIEITDIDDAVKPSYETVIYITSSMPPEEFIRESQVIQMMKGCTASNSSTSIDSVTGPRNMAEGWHDGTCRICHSQTLVGPCSICSICAERL</sequence>
<accession>A0A2M7BBD2</accession>
<organism evidence="1 2">
    <name type="scientific">Candidatus Shapirobacteria bacterium CG03_land_8_20_14_0_80_39_12</name>
    <dbReference type="NCBI Taxonomy" id="1974879"/>
    <lineage>
        <taxon>Bacteria</taxon>
        <taxon>Candidatus Shapironibacteriota</taxon>
    </lineage>
</organism>
<evidence type="ECO:0000313" key="1">
    <source>
        <dbReference type="EMBL" id="PIV00407.1"/>
    </source>
</evidence>
<gene>
    <name evidence="1" type="ORF">COS54_03135</name>
</gene>